<keyword evidence="7" id="KW-1185">Reference proteome</keyword>
<feature type="domain" description="HotDog ACOT-type" evidence="5">
    <location>
        <begin position="69"/>
        <end position="205"/>
    </location>
</feature>
<dbReference type="GO" id="GO:0047617">
    <property type="term" value="F:fatty acyl-CoA hydrolase activity"/>
    <property type="evidence" value="ECO:0007669"/>
    <property type="project" value="TreeGrafter"/>
</dbReference>
<reference evidence="6" key="1">
    <citation type="submission" date="2020-05" db="EMBL/GenBank/DDBJ databases">
        <title>Phylogenomic resolution of chytrid fungi.</title>
        <authorList>
            <person name="Stajich J.E."/>
            <person name="Amses K."/>
            <person name="Simmons R."/>
            <person name="Seto K."/>
            <person name="Myers J."/>
            <person name="Bonds A."/>
            <person name="Quandt C.A."/>
            <person name="Barry K."/>
            <person name="Liu P."/>
            <person name="Grigoriev I."/>
            <person name="Longcore J.E."/>
            <person name="James T.Y."/>
        </authorList>
    </citation>
    <scope>NUCLEOTIDE SEQUENCE</scope>
    <source>
        <strain evidence="6">PLAUS21</strain>
    </source>
</reference>
<gene>
    <name evidence="6" type="ORF">HK103_000601</name>
</gene>
<proteinExistence type="inferred from homology"/>
<keyword evidence="2" id="KW-0677">Repeat</keyword>
<evidence type="ECO:0000313" key="7">
    <source>
        <dbReference type="Proteomes" id="UP001210925"/>
    </source>
</evidence>
<dbReference type="InterPro" id="IPR033120">
    <property type="entry name" value="HOTDOG_ACOT"/>
</dbReference>
<dbReference type="GO" id="GO:0005739">
    <property type="term" value="C:mitochondrion"/>
    <property type="evidence" value="ECO:0007669"/>
    <property type="project" value="TreeGrafter"/>
</dbReference>
<dbReference type="SUPFAM" id="SSF54637">
    <property type="entry name" value="Thioesterase/thiol ester dehydrase-isomerase"/>
    <property type="match status" value="2"/>
</dbReference>
<name>A0AAD5YA71_9FUNG</name>
<evidence type="ECO:0000256" key="3">
    <source>
        <dbReference type="ARBA" id="ARBA00022801"/>
    </source>
</evidence>
<dbReference type="GO" id="GO:0006637">
    <property type="term" value="P:acyl-CoA metabolic process"/>
    <property type="evidence" value="ECO:0007669"/>
    <property type="project" value="TreeGrafter"/>
</dbReference>
<organism evidence="6 7">
    <name type="scientific">Boothiomyces macroporosus</name>
    <dbReference type="NCBI Taxonomy" id="261099"/>
    <lineage>
        <taxon>Eukaryota</taxon>
        <taxon>Fungi</taxon>
        <taxon>Fungi incertae sedis</taxon>
        <taxon>Chytridiomycota</taxon>
        <taxon>Chytridiomycota incertae sedis</taxon>
        <taxon>Chytridiomycetes</taxon>
        <taxon>Rhizophydiales</taxon>
        <taxon>Terramycetaceae</taxon>
        <taxon>Boothiomyces</taxon>
    </lineage>
</organism>
<evidence type="ECO:0000313" key="6">
    <source>
        <dbReference type="EMBL" id="KAJ3260459.1"/>
    </source>
</evidence>
<dbReference type="AlphaFoldDB" id="A0AAD5YA71"/>
<dbReference type="InterPro" id="IPR029069">
    <property type="entry name" value="HotDog_dom_sf"/>
</dbReference>
<keyword evidence="4" id="KW-0809">Transit peptide</keyword>
<feature type="domain" description="HotDog ACOT-type" evidence="5">
    <location>
        <begin position="247"/>
        <end position="372"/>
    </location>
</feature>
<dbReference type="Proteomes" id="UP001210925">
    <property type="component" value="Unassembled WGS sequence"/>
</dbReference>
<dbReference type="Gene3D" id="3.10.129.10">
    <property type="entry name" value="Hotdog Thioesterase"/>
    <property type="match status" value="2"/>
</dbReference>
<evidence type="ECO:0000256" key="1">
    <source>
        <dbReference type="ARBA" id="ARBA00010458"/>
    </source>
</evidence>
<sequence>MNRFAVRLLKQCRLSSTKSKAVLSSLFPKKASKFAHENKVADFVSKLRANYTSGGNVQPKRMRDSYVEDYLRFSTDPDALEEYKDISGTTIRVGKILEDIDALAGMIGFTHALDETNKDCVQVVTASLDRIDMLRKFPIDKDIKLSGFVTFVGTSSMEISIVVEALPEAAPAPGEEGIGYAASLVNRNGLAILTAKFIMVAINKETMKSFPVTPLSLETEEDHALYVAGAEHKARKQAASAIALTKKPPNVEEMYLVHDLYLKSRNYSIGKEPKPDNVLFMSGYLMRVAFELAYATAVMACKSYNIEFLALDDLTFRLPVPIGSIISLSSKFVYSTKSTFQISVIVDILNVVTGERKTSNDFYFTFTCKDIEKFPHVLPQSYAESVLYIEAKRRQKRFKELQE</sequence>
<evidence type="ECO:0000256" key="2">
    <source>
        <dbReference type="ARBA" id="ARBA00022737"/>
    </source>
</evidence>
<comment type="similarity">
    <text evidence="1">Belongs to the acyl coenzyme A hydrolase family.</text>
</comment>
<comment type="caution">
    <text evidence="6">The sequence shown here is derived from an EMBL/GenBank/DDBJ whole genome shotgun (WGS) entry which is preliminary data.</text>
</comment>
<evidence type="ECO:0000259" key="5">
    <source>
        <dbReference type="PROSITE" id="PS51770"/>
    </source>
</evidence>
<keyword evidence="3" id="KW-0378">Hydrolase</keyword>
<dbReference type="PANTHER" id="PTHR12655">
    <property type="entry name" value="ACYL-COA THIOESTERASE"/>
    <property type="match status" value="1"/>
</dbReference>
<dbReference type="PROSITE" id="PS51770">
    <property type="entry name" value="HOTDOG_ACOT"/>
    <property type="match status" value="2"/>
</dbReference>
<accession>A0AAD5YA71</accession>
<dbReference type="EMBL" id="JADGKB010000011">
    <property type="protein sequence ID" value="KAJ3260459.1"/>
    <property type="molecule type" value="Genomic_DNA"/>
</dbReference>
<dbReference type="CDD" id="cd03442">
    <property type="entry name" value="BFIT_BACH"/>
    <property type="match status" value="2"/>
</dbReference>
<dbReference type="PANTHER" id="PTHR12655:SF0">
    <property type="entry name" value="ACYL-COENZYME A THIOESTERASE 9, MITOCHONDRIAL"/>
    <property type="match status" value="1"/>
</dbReference>
<protein>
    <recommendedName>
        <fullName evidence="5">HotDog ACOT-type domain-containing protein</fullName>
    </recommendedName>
</protein>
<evidence type="ECO:0000256" key="4">
    <source>
        <dbReference type="ARBA" id="ARBA00022946"/>
    </source>
</evidence>